<dbReference type="Proteomes" id="UP000262477">
    <property type="component" value="Unassembled WGS sequence"/>
</dbReference>
<dbReference type="AlphaFoldDB" id="A0A371PQE3"/>
<feature type="compositionally biased region" description="Pro residues" evidence="1">
    <location>
        <begin position="14"/>
        <end position="38"/>
    </location>
</feature>
<gene>
    <name evidence="2" type="ORF">DY245_42460</name>
</gene>
<evidence type="ECO:0000313" key="2">
    <source>
        <dbReference type="EMBL" id="REK84559.1"/>
    </source>
</evidence>
<dbReference type="EMBL" id="QUAC01000481">
    <property type="protein sequence ID" value="REK84559.1"/>
    <property type="molecule type" value="Genomic_DNA"/>
</dbReference>
<feature type="compositionally biased region" description="Pro residues" evidence="1">
    <location>
        <begin position="46"/>
        <end position="59"/>
    </location>
</feature>
<proteinExistence type="predicted"/>
<reference evidence="2 3" key="1">
    <citation type="submission" date="2018-08" db="EMBL/GenBank/DDBJ databases">
        <title>Streptomyces NEAU-D10 sp. nov., a novel Actinomycete isolated from soil.</title>
        <authorList>
            <person name="Jin L."/>
        </authorList>
    </citation>
    <scope>NUCLEOTIDE SEQUENCE [LARGE SCALE GENOMIC DNA]</scope>
    <source>
        <strain evidence="2 3">NEAU-D10</strain>
    </source>
</reference>
<evidence type="ECO:0000313" key="3">
    <source>
        <dbReference type="Proteomes" id="UP000262477"/>
    </source>
</evidence>
<feature type="region of interest" description="Disordered" evidence="1">
    <location>
        <begin position="1"/>
        <end position="63"/>
    </location>
</feature>
<accession>A0A371PQE3</accession>
<organism evidence="2 3">
    <name type="scientific">Streptomyces inhibens</name>
    <dbReference type="NCBI Taxonomy" id="2293571"/>
    <lineage>
        <taxon>Bacteria</taxon>
        <taxon>Bacillati</taxon>
        <taxon>Actinomycetota</taxon>
        <taxon>Actinomycetes</taxon>
        <taxon>Kitasatosporales</taxon>
        <taxon>Streptomycetaceae</taxon>
        <taxon>Streptomyces</taxon>
    </lineage>
</organism>
<protein>
    <submittedName>
        <fullName evidence="2">Uncharacterized protein</fullName>
    </submittedName>
</protein>
<sequence>MRGRPGATRRTPALKPPLPPPLPLSPPLPPMPPMPPMPTTWRPPGRGAPPPQPPPPLPTTEPGYCCVLSSGRSSFGSRFSQDLPADWVSASFTQVK</sequence>
<name>A0A371PQE3_STRIH</name>
<keyword evidence="3" id="KW-1185">Reference proteome</keyword>
<evidence type="ECO:0000256" key="1">
    <source>
        <dbReference type="SAM" id="MobiDB-lite"/>
    </source>
</evidence>
<comment type="caution">
    <text evidence="2">The sequence shown here is derived from an EMBL/GenBank/DDBJ whole genome shotgun (WGS) entry which is preliminary data.</text>
</comment>